<name>H2J5W0_MARPK</name>
<dbReference type="PANTHER" id="PTHR34611">
    <property type="match status" value="1"/>
</dbReference>
<dbReference type="GO" id="GO:0006310">
    <property type="term" value="P:DNA recombination"/>
    <property type="evidence" value="ECO:0007669"/>
    <property type="project" value="TreeGrafter"/>
</dbReference>
<dbReference type="STRING" id="443254.Marpi_1798"/>
<evidence type="ECO:0000313" key="3">
    <source>
        <dbReference type="Proteomes" id="UP000007161"/>
    </source>
</evidence>
<dbReference type="EMBL" id="CP003257">
    <property type="protein sequence ID" value="AEX86179.1"/>
    <property type="molecule type" value="Genomic_DNA"/>
</dbReference>
<dbReference type="AlphaFoldDB" id="H2J5W0"/>
<accession>H2J5W0</accession>
<reference evidence="2 3" key="1">
    <citation type="journal article" date="2012" name="J. Bacteriol.">
        <title>Complete Genome Sequence of the Thermophilic, Piezophilic, Heterotrophic Bacterium Marinitoga piezophila KA3.</title>
        <authorList>
            <person name="Lucas S."/>
            <person name="Han J."/>
            <person name="Lapidus A."/>
            <person name="Cheng J.F."/>
            <person name="Goodwin L.A."/>
            <person name="Pitluck S."/>
            <person name="Peters L."/>
            <person name="Mikhailova N."/>
            <person name="Teshima H."/>
            <person name="Detter J.C."/>
            <person name="Han C."/>
            <person name="Tapia R."/>
            <person name="Land M."/>
            <person name="Hauser L."/>
            <person name="Kyrpides N.C."/>
            <person name="Ivanova N."/>
            <person name="Pagani I."/>
            <person name="Vannier P."/>
            <person name="Oger P."/>
            <person name="Bartlett D.H."/>
            <person name="Noll K.M."/>
            <person name="Woyke T."/>
            <person name="Jebbar M."/>
        </authorList>
    </citation>
    <scope>NUCLEOTIDE SEQUENCE [LARGE SCALE GENOMIC DNA]</scope>
    <source>
        <strain evidence="3">DSM 14283 / JCM 11233 / KA3</strain>
    </source>
</reference>
<organism evidence="2 3">
    <name type="scientific">Marinitoga piezophila (strain DSM 14283 / JCM 11233 / KA3)</name>
    <dbReference type="NCBI Taxonomy" id="443254"/>
    <lineage>
        <taxon>Bacteria</taxon>
        <taxon>Thermotogati</taxon>
        <taxon>Thermotogota</taxon>
        <taxon>Thermotogae</taxon>
        <taxon>Petrotogales</taxon>
        <taxon>Petrotogaceae</taxon>
        <taxon>Marinitoga</taxon>
    </lineage>
</organism>
<dbReference type="PANTHER" id="PTHR34611:SF2">
    <property type="entry name" value="INACTIVE RECOMBINATION-PROMOTING NUCLEASE-LIKE PROTEIN RPNE-RELATED"/>
    <property type="match status" value="1"/>
</dbReference>
<protein>
    <recommendedName>
        <fullName evidence="1">Transposase (putative) YhgA-like domain-containing protein</fullName>
    </recommendedName>
</protein>
<keyword evidence="3" id="KW-1185">Reference proteome</keyword>
<evidence type="ECO:0000259" key="1">
    <source>
        <dbReference type="Pfam" id="PF04754"/>
    </source>
</evidence>
<feature type="domain" description="Transposase (putative) YhgA-like" evidence="1">
    <location>
        <begin position="5"/>
        <end position="209"/>
    </location>
</feature>
<dbReference type="InterPro" id="IPR051699">
    <property type="entry name" value="Rpn/YhgA-like_nuclease"/>
</dbReference>
<gene>
    <name evidence="2" type="ordered locus">Marpi_1798</name>
</gene>
<evidence type="ECO:0000313" key="2">
    <source>
        <dbReference type="EMBL" id="AEX86179.1"/>
    </source>
</evidence>
<reference evidence="3" key="2">
    <citation type="submission" date="2012-01" db="EMBL/GenBank/DDBJ databases">
        <title>Complete sequence of chromosome of Marinitoga piezophila KA3.</title>
        <authorList>
            <person name="Lucas S."/>
            <person name="Han J."/>
            <person name="Lapidus A."/>
            <person name="Cheng J.-F."/>
            <person name="Goodwin L."/>
            <person name="Pitluck S."/>
            <person name="Peters L."/>
            <person name="Mikhailova N."/>
            <person name="Teshima H."/>
            <person name="Detter J.C."/>
            <person name="Han C."/>
            <person name="Tapia R."/>
            <person name="Land M."/>
            <person name="Hauser L."/>
            <person name="Kyrpides N."/>
            <person name="Ivanova N."/>
            <person name="Pagani I."/>
            <person name="Jebbar M."/>
            <person name="Vannier P."/>
            <person name="Oger P."/>
            <person name="Cario A."/>
            <person name="Bartlett D."/>
            <person name="Noll K.M."/>
            <person name="Woyke T."/>
        </authorList>
    </citation>
    <scope>NUCLEOTIDE SEQUENCE [LARGE SCALE GENOMIC DNA]</scope>
    <source>
        <strain evidence="3">DSM 14283 / JCM 11233 / KA3</strain>
    </source>
</reference>
<dbReference type="eggNOG" id="COG5464">
    <property type="taxonomic scope" value="Bacteria"/>
</dbReference>
<dbReference type="RefSeq" id="WP_014297250.1">
    <property type="nucleotide sequence ID" value="NC_016751.1"/>
</dbReference>
<dbReference type="HOGENOM" id="CLU_059548_0_1_0"/>
<dbReference type="Pfam" id="PF04754">
    <property type="entry name" value="Transposase_31"/>
    <property type="match status" value="1"/>
</dbReference>
<dbReference type="KEGG" id="mpz:Marpi_1798"/>
<dbReference type="InterPro" id="IPR006842">
    <property type="entry name" value="Transposase_31"/>
</dbReference>
<sequence>MGYYDQLFKEIFSDKEMLVEFINLFVKKLKNYDIQPENITIEKTKFTDLKYGDRESDLLFKIKYEENELFLYLIIEHQSSVDYLMQFRILEYMVRIWKKYINENKEQSKRKSFKLPPIIPVVFYNGKRRWTAENWFMRKIINWEEFSVYVPQFKYEIIDLSQIEEKDLLKAKNALSLLLAVEKLDKEEISKSLKEIKEVLEKLPENEKEKFGEYINGIIKVLVKREKIIDTDIEFEEIKEVNYMFENFVRTVEEAIKESKEKAKIEGLEEGRREGLEEGRKEGRKEGKEESRREIAKKLLLKKFGNKIESIIYKLDYADNDVIEKIIDNIFDIEFQDIEKILKKIEN</sequence>
<proteinExistence type="predicted"/>
<dbReference type="Proteomes" id="UP000007161">
    <property type="component" value="Chromosome"/>
</dbReference>
<dbReference type="GO" id="GO:1990238">
    <property type="term" value="F:double-stranded DNA endonuclease activity"/>
    <property type="evidence" value="ECO:0007669"/>
    <property type="project" value="TreeGrafter"/>
</dbReference>
<dbReference type="OrthoDB" id="44083at2"/>